<dbReference type="KEGG" id="btab:109043791"/>
<dbReference type="PANTHER" id="PTHR21531:SF0">
    <property type="entry name" value="PROTEIN LTV1 HOMOLOG"/>
    <property type="match status" value="1"/>
</dbReference>
<name>A0A9P0F522_BEMTA</name>
<comment type="similarity">
    <text evidence="1">Belongs to the LTV1 family.</text>
</comment>
<dbReference type="AlphaFoldDB" id="A0A9P0F522"/>
<feature type="region of interest" description="Disordered" evidence="3">
    <location>
        <begin position="276"/>
        <end position="299"/>
    </location>
</feature>
<dbReference type="GO" id="GO:0005634">
    <property type="term" value="C:nucleus"/>
    <property type="evidence" value="ECO:0007669"/>
    <property type="project" value="TreeGrafter"/>
</dbReference>
<accession>A0A9P0F522</accession>
<dbReference type="GO" id="GO:0042274">
    <property type="term" value="P:ribosomal small subunit biogenesis"/>
    <property type="evidence" value="ECO:0007669"/>
    <property type="project" value="InterPro"/>
</dbReference>
<evidence type="ECO:0000313" key="5">
    <source>
        <dbReference type="Proteomes" id="UP001152759"/>
    </source>
</evidence>
<dbReference type="PANTHER" id="PTHR21531">
    <property type="entry name" value="LOW-TEMPERATURE VIABILITY PROTEIN LTV1-RELATED"/>
    <property type="match status" value="1"/>
</dbReference>
<protein>
    <recommendedName>
        <fullName evidence="2">Protein LTV1 homolog</fullName>
    </recommendedName>
</protein>
<keyword evidence="5" id="KW-1185">Reference proteome</keyword>
<dbReference type="InterPro" id="IPR007307">
    <property type="entry name" value="Ltv1"/>
</dbReference>
<proteinExistence type="inferred from homology"/>
<feature type="region of interest" description="Disordered" evidence="3">
    <location>
        <begin position="27"/>
        <end position="60"/>
    </location>
</feature>
<evidence type="ECO:0000256" key="1">
    <source>
        <dbReference type="ARBA" id="ARBA00009078"/>
    </source>
</evidence>
<dbReference type="GO" id="GO:0005829">
    <property type="term" value="C:cytosol"/>
    <property type="evidence" value="ECO:0007669"/>
    <property type="project" value="TreeGrafter"/>
</dbReference>
<dbReference type="GO" id="GO:0030688">
    <property type="term" value="C:preribosome, small subunit precursor"/>
    <property type="evidence" value="ECO:0007669"/>
    <property type="project" value="TreeGrafter"/>
</dbReference>
<dbReference type="Proteomes" id="UP001152759">
    <property type="component" value="Chromosome 4"/>
</dbReference>
<dbReference type="GO" id="GO:0000056">
    <property type="term" value="P:ribosomal small subunit export from nucleus"/>
    <property type="evidence" value="ECO:0007669"/>
    <property type="project" value="TreeGrafter"/>
</dbReference>
<evidence type="ECO:0000256" key="2">
    <source>
        <dbReference type="ARBA" id="ARBA00021561"/>
    </source>
</evidence>
<evidence type="ECO:0000256" key="3">
    <source>
        <dbReference type="SAM" id="MobiDB-lite"/>
    </source>
</evidence>
<dbReference type="EMBL" id="OU963865">
    <property type="protein sequence ID" value="CAH0389269.1"/>
    <property type="molecule type" value="Genomic_DNA"/>
</dbReference>
<evidence type="ECO:0000313" key="4">
    <source>
        <dbReference type="EMBL" id="CAH0389269.1"/>
    </source>
</evidence>
<reference evidence="4" key="1">
    <citation type="submission" date="2021-12" db="EMBL/GenBank/DDBJ databases">
        <authorList>
            <person name="King R."/>
        </authorList>
    </citation>
    <scope>NUCLEOTIDE SEQUENCE</scope>
</reference>
<dbReference type="Pfam" id="PF04180">
    <property type="entry name" value="LTV"/>
    <property type="match status" value="2"/>
</dbReference>
<gene>
    <name evidence="4" type="ORF">BEMITA_LOCUS8116</name>
</gene>
<feature type="region of interest" description="Disordered" evidence="3">
    <location>
        <begin position="202"/>
        <end position="221"/>
    </location>
</feature>
<sequence length="461" mass="53106">MPSKKKKKFGKDSVTFALVHRSQRDPLYVDETAPQHVLKPLEDPKKKHLTPEERKEEQRKYGVYFDDDYDYLKHLMPVGGPQGGYELEPVVQQNVEKDNEMLEAGSSEKPKIKPSSRPKIMLPSSMFASEFEEDVGLLNRNPPSSGLNLDLDPDIVAAMDEDFDYSDPENQLEDDFVLKANMPGLDDDDDYIGEEDEDYYDEERDDVGSMGAMSDDDFDTKSRFTNYSMSSSIIRRNEKLTILDDKFEKMFAEYDDGEIGALDTEEIEGQIPASSSMLDGAAQELKKHQHKADGLSKEEKEIILQRAETAEENTAEEEMDRLEIKPKEFWDCESILSTYSNIYNHPKLIQEPPKVNKIKFKKGIPVISEKLTQANLDMMNKRDDEKDDVRSVLSSVSRLSLSVRPKEETSSERKDRKNLVKQIRKERRVERKMNKLAFKEEKKKFEKVFTNNQINAQTLAL</sequence>
<organism evidence="4 5">
    <name type="scientific">Bemisia tabaci</name>
    <name type="common">Sweetpotato whitefly</name>
    <name type="synonym">Aleurodes tabaci</name>
    <dbReference type="NCBI Taxonomy" id="7038"/>
    <lineage>
        <taxon>Eukaryota</taxon>
        <taxon>Metazoa</taxon>
        <taxon>Ecdysozoa</taxon>
        <taxon>Arthropoda</taxon>
        <taxon>Hexapoda</taxon>
        <taxon>Insecta</taxon>
        <taxon>Pterygota</taxon>
        <taxon>Neoptera</taxon>
        <taxon>Paraneoptera</taxon>
        <taxon>Hemiptera</taxon>
        <taxon>Sternorrhyncha</taxon>
        <taxon>Aleyrodoidea</taxon>
        <taxon>Aleyrodidae</taxon>
        <taxon>Aleyrodinae</taxon>
        <taxon>Bemisia</taxon>
    </lineage>
</organism>
<feature type="compositionally biased region" description="Basic and acidic residues" evidence="3">
    <location>
        <begin position="39"/>
        <end position="60"/>
    </location>
</feature>